<dbReference type="RefSeq" id="WP_013568120.1">
    <property type="nucleotide sequence ID" value="NC_014963.1"/>
</dbReference>
<evidence type="ECO:0000256" key="1">
    <source>
        <dbReference type="SAM" id="SignalP"/>
    </source>
</evidence>
<dbReference type="AlphaFoldDB" id="E8V2G9"/>
<protein>
    <recommendedName>
        <fullName evidence="4">DUF4380 domain-containing protein</fullName>
    </recommendedName>
</protein>
<dbReference type="KEGG" id="tsa:AciPR4_1566"/>
<dbReference type="STRING" id="401053.AciPR4_1566"/>
<evidence type="ECO:0008006" key="4">
    <source>
        <dbReference type="Google" id="ProtNLM"/>
    </source>
</evidence>
<reference evidence="2 3" key="1">
    <citation type="journal article" date="2012" name="Stand. Genomic Sci.">
        <title>Complete genome sequence of Terriglobus saanensis type strain SP1PR4(T), an Acidobacteria from tundra soil.</title>
        <authorList>
            <person name="Rawat S.R."/>
            <person name="Mannisto M.K."/>
            <person name="Starovoytov V."/>
            <person name="Goodwin L."/>
            <person name="Nolan M."/>
            <person name="Hauser L."/>
            <person name="Land M."/>
            <person name="Davenport K.W."/>
            <person name="Woyke T."/>
            <person name="Haggblom M.M."/>
        </authorList>
    </citation>
    <scope>NUCLEOTIDE SEQUENCE</scope>
    <source>
        <strain evidence="3">ATCC BAA-1853 / DSM 23119 / SP1PR4</strain>
    </source>
</reference>
<dbReference type="eggNOG" id="ENOG5032KKN">
    <property type="taxonomic scope" value="Bacteria"/>
</dbReference>
<keyword evidence="1" id="KW-0732">Signal</keyword>
<accession>E8V2G9</accession>
<gene>
    <name evidence="2" type="ordered locus">AciPR4_1566</name>
</gene>
<dbReference type="Proteomes" id="UP000006844">
    <property type="component" value="Chromosome"/>
</dbReference>
<name>E8V2G9_TERSS</name>
<organism evidence="2 3">
    <name type="scientific">Terriglobus saanensis (strain ATCC BAA-1853 / DSM 23119 / SP1PR4)</name>
    <dbReference type="NCBI Taxonomy" id="401053"/>
    <lineage>
        <taxon>Bacteria</taxon>
        <taxon>Pseudomonadati</taxon>
        <taxon>Acidobacteriota</taxon>
        <taxon>Terriglobia</taxon>
        <taxon>Terriglobales</taxon>
        <taxon>Acidobacteriaceae</taxon>
        <taxon>Terriglobus</taxon>
    </lineage>
</organism>
<feature type="chain" id="PRO_5003229083" description="DUF4380 domain-containing protein" evidence="1">
    <location>
        <begin position="34"/>
        <end position="454"/>
    </location>
</feature>
<keyword evidence="3" id="KW-1185">Reference proteome</keyword>
<feature type="signal peptide" evidence="1">
    <location>
        <begin position="1"/>
        <end position="33"/>
    </location>
</feature>
<evidence type="ECO:0000313" key="3">
    <source>
        <dbReference type="Proteomes" id="UP000006844"/>
    </source>
</evidence>
<dbReference type="OrthoDB" id="5914937at2"/>
<evidence type="ECO:0000313" key="2">
    <source>
        <dbReference type="EMBL" id="ADV82387.1"/>
    </source>
</evidence>
<sequence>MFPQRLRRSSPQASLLRSCVLLALCLTPLRLFASSGCTVKSNDYFGWKAEKISNHWVELTIVPQLGGRLMQVHFGEHDFLFVSDQLKGKVIPPDPLSHAWNNYGGDKIWPMPEGSDDEQHWPGAEGSLLDSAPYKLDVLSQGPTCAIRLTGPSDPFTGQQYIREISLGEDSPIISFHAVMKNTGGYPRSWSEQSVSQYNTASVDDTSKINPHLWGIAAANPSSEYLNGYHVRTGMAGNSTYSVEDNLFKVHPAKANGSGEVWIDSHEGWLAVADGASGYTMIERVRYQPQAKYPDKASMIFYVNAPRQHHAGDEENEHPEVLYMEAEVNSPIVELAPGESYAMDTQWFPTRGGEALKAVTFGGIVETPLQATASASGTLLTGQFGSFYEGVLMAHFYGSGGNPLGISKLENLNPLEQIHLNTSIHPPAETRRISIHVVDQAGIDRGPLGEAMIK</sequence>
<proteinExistence type="predicted"/>
<dbReference type="EMBL" id="CP002467">
    <property type="protein sequence ID" value="ADV82387.1"/>
    <property type="molecule type" value="Genomic_DNA"/>
</dbReference>
<dbReference type="HOGENOM" id="CLU_637473_0_0_0"/>